<dbReference type="EMBL" id="VCGU01000008">
    <property type="protein sequence ID" value="TRY72004.1"/>
    <property type="molecule type" value="Genomic_DNA"/>
</dbReference>
<dbReference type="InterPro" id="IPR051232">
    <property type="entry name" value="ARID/SWI1_ChromRemod"/>
</dbReference>
<feature type="region of interest" description="Disordered" evidence="9">
    <location>
        <begin position="285"/>
        <end position="308"/>
    </location>
</feature>
<dbReference type="GO" id="GO:0000976">
    <property type="term" value="F:transcription cis-regulatory region binding"/>
    <property type="evidence" value="ECO:0007669"/>
    <property type="project" value="TreeGrafter"/>
</dbReference>
<keyword evidence="8" id="KW-0539">Nucleus</keyword>
<evidence type="ECO:0000256" key="8">
    <source>
        <dbReference type="ARBA" id="ARBA00023242"/>
    </source>
</evidence>
<feature type="compositionally biased region" description="Basic and acidic residues" evidence="9">
    <location>
        <begin position="1109"/>
        <end position="1123"/>
    </location>
</feature>
<feature type="region of interest" description="Disordered" evidence="9">
    <location>
        <begin position="1226"/>
        <end position="1275"/>
    </location>
</feature>
<comment type="caution">
    <text evidence="11">The sequence shown here is derived from an EMBL/GenBank/DDBJ whole genome shotgun (WGS) entry which is preliminary data.</text>
</comment>
<evidence type="ECO:0000313" key="11">
    <source>
        <dbReference type="EMBL" id="TRY72004.1"/>
    </source>
</evidence>
<feature type="compositionally biased region" description="Basic residues" evidence="9">
    <location>
        <begin position="661"/>
        <end position="671"/>
    </location>
</feature>
<protein>
    <recommendedName>
        <fullName evidence="10">ARID domain-containing protein</fullName>
    </recommendedName>
</protein>
<feature type="compositionally biased region" description="Low complexity" evidence="9">
    <location>
        <begin position="1611"/>
        <end position="1621"/>
    </location>
</feature>
<feature type="region of interest" description="Disordered" evidence="9">
    <location>
        <begin position="1797"/>
        <end position="1835"/>
    </location>
</feature>
<dbReference type="SUPFAM" id="SSF63748">
    <property type="entry name" value="Tudor/PWWP/MBT"/>
    <property type="match status" value="1"/>
</dbReference>
<dbReference type="PANTHER" id="PTHR13964">
    <property type="entry name" value="RBP-RELATED"/>
    <property type="match status" value="1"/>
</dbReference>
<dbReference type="PANTHER" id="PTHR13964:SF27">
    <property type="entry name" value="HAT-TRICK, ISOFORM D"/>
    <property type="match status" value="1"/>
</dbReference>
<feature type="compositionally biased region" description="Low complexity" evidence="9">
    <location>
        <begin position="1067"/>
        <end position="1107"/>
    </location>
</feature>
<sequence>MNEPAPATLAIGTQVSAKYKGAFCEAKVRSVVKQVKCRVTFSAGLGITTLSDEYVQVISPGGSLVVGATVKAKHPDKQEYIEAVINKIQDQSQYTVVFDDGDITTLRRNALCMKSGKHYNASESLDNLPLTHPEHFSTPVSGSRRKKGWARGGPGPESDDEGSSSGSEDTVIPSSYLANIGRVVWAENTDKKSKARESWFPALIVAPSASGQGKIDTKEEFLIRSFKDGRYYTVSKKDTQKFHRDSPRKNDVASLKEAIEKAVTYINKEELPPLWDREVLFNMGEESTTESSETESLADDEENETQEDKDKLVAELYKHMEDRGSPINRTPTIGSKELDLFMLFKVVYKLGGHTRVTNNNMWRQVASKLGFETTWCTNQVRVHYKRYLLSFEELNKTLGCTMIQTSSKQASSRVQIRGKHRSGGSKSESNAENESDKSSIGSQDETAGGLMVSLRRENTPSRDIKTEEDKKEPTAKKSKVDKAPNSKETVKSEKIKKEEDPTSGSLAKKGEETKMATRPRRDSTSSLAAAMQVKAQKDNIGDESRRPIVRMDRDKDTENEARKLQTKPSSGGKAKEIKEEEKHPEEKEMDDGEEEGDDEEDPEEDGGPPPPTPTPNVNDPPPKKGEKKNSRDSPIYGQDPEDSKSSTDMNMTPTTGSSKSKGGRKKLVKKKNPQDKPPPLDDEDDIPVANEKQDLLDHVNVEIGDKIKVYYRHNQVYEAKVIKIREPKTGERWPKYLVHYQGWNARYDEWVKRSKIAENLSWSKERLKSSWTSRAQPTECASSASASSGTSIAKLNDSSNDSTSAKKELRTSRKDDKTPKDKEPVTNLNNGKEKASGRGSRKLPTPTTPSSTKNASDSRASTPSQSRGGSRTGSPALKRQSSRSSIKKESEESDEDPEGENSANARKSRRLNSSQNSSEGRRSGRKRPAHLAGGPNKDESENDEIDVEKDVTEAAKPELPVTPSKPKRTRKGGPTTPKQQPQPQPQNPVTPVQVQDESDEKSSDSGSVGNRPSRSRDRATTRQLASSGKRESGKSGGKASKSRSEEDEEEDPYAFKEPVPLDESRNAGTPGKATPAAPTMPSTTTPSSSPSTAAAETAPSLAALAKKAGLKEAPSEIKSEPKKKGSTTIGSVSTRSKRESDSAESSSDEGGKKNLRTSRQGSSKPVGKSGPMDTTKSTSSSEETEKEKKPDLPPTPATTITTTSTSSEVAVETTTITISTVAKVDIESNSEIETCKPNAQSDDSPDVKAEPKEEEEDFDMDAVSEDQGGKPVLNLTKKQQELFPFLSAMRTTPMSGVQISGVQISGSSLDGGRSPSKSPSKDCKTDSTGSDYSDSREDSKSSTTQASGAESSPRSASSSSKAQASGASTPGPHRKLSTKKRKTPRKPNSSELVASESESDLNSEDEKSNLAISLNLSSTASGRSRGPSPGIESVGGGSVNPSKGPSVKGLFGGGAVPPLTGSAVTKKGPEGETSSGDLVDEKPNKKKIKKEELQEDLDLACGETIPGSPVHPSSIPTEPVVKASKPSSSRLEMPFASVPESIPGPSEADNKAGDKKEPAKPANKPAETAPATTNTTTNSNTTASTSTTSTSSNPSAKAPNKYVEPREDPLESSSASQSPSDSRPPPDSPKSPAESSEVDMDSLSGRKEPESEDSRLDMDGGSITSETRRPKRKAPSSPAHSVKRKQRKTREAALRGSRSGRGRHSSSRIMSSTRGSAVLDDETDECEEPKDPALASLGNLDNDALTALTQRPPKASKYNFFVELNATMTSKERVSKLQESIDRLRKTYLNVKSDLAQVERRRKKMKRKEREKSEKASTANNANTSAGATVVEAMA</sequence>
<accession>A0A553P2V1</accession>
<gene>
    <name evidence="11" type="ORF">TCAL_05405</name>
</gene>
<feature type="compositionally biased region" description="Basic and acidic residues" evidence="9">
    <location>
        <begin position="804"/>
        <end position="824"/>
    </location>
</feature>
<feature type="compositionally biased region" description="Basic and acidic residues" evidence="9">
    <location>
        <begin position="573"/>
        <end position="586"/>
    </location>
</feature>
<feature type="compositionally biased region" description="Basic residues" evidence="9">
    <location>
        <begin position="1372"/>
        <end position="1385"/>
    </location>
</feature>
<dbReference type="CDD" id="cd16100">
    <property type="entry name" value="ARID"/>
    <property type="match status" value="1"/>
</dbReference>
<evidence type="ECO:0000256" key="4">
    <source>
        <dbReference type="ARBA" id="ARBA00022853"/>
    </source>
</evidence>
<feature type="compositionally biased region" description="Low complexity" evidence="9">
    <location>
        <begin position="1197"/>
        <end position="1211"/>
    </location>
</feature>
<dbReference type="Pfam" id="PF08169">
    <property type="entry name" value="RBB1NT"/>
    <property type="match status" value="1"/>
</dbReference>
<keyword evidence="6" id="KW-0238">DNA-binding</keyword>
<dbReference type="SUPFAM" id="SSF46774">
    <property type="entry name" value="ARID-like"/>
    <property type="match status" value="1"/>
</dbReference>
<feature type="compositionally biased region" description="Acidic residues" evidence="9">
    <location>
        <begin position="1719"/>
        <end position="1728"/>
    </location>
</feature>
<dbReference type="OMA" id="RIHYAGW"/>
<feature type="region of interest" description="Disordered" evidence="9">
    <location>
        <begin position="404"/>
        <end position="689"/>
    </location>
</feature>
<feature type="region of interest" description="Disordered" evidence="9">
    <location>
        <begin position="125"/>
        <end position="171"/>
    </location>
</feature>
<feature type="compositionally biased region" description="Basic and acidic residues" evidence="9">
    <location>
        <begin position="621"/>
        <end position="631"/>
    </location>
</feature>
<dbReference type="GO" id="GO:0006357">
    <property type="term" value="P:regulation of transcription by RNA polymerase II"/>
    <property type="evidence" value="ECO:0007669"/>
    <property type="project" value="TreeGrafter"/>
</dbReference>
<dbReference type="Gene3D" id="1.10.150.60">
    <property type="entry name" value="ARID DNA-binding domain"/>
    <property type="match status" value="1"/>
</dbReference>
<keyword evidence="1" id="KW-1017">Isopeptide bond</keyword>
<feature type="compositionally biased region" description="Low complexity" evidence="9">
    <location>
        <begin position="1346"/>
        <end position="1368"/>
    </location>
</feature>
<feature type="compositionally biased region" description="Pro residues" evidence="9">
    <location>
        <begin position="607"/>
        <end position="620"/>
    </location>
</feature>
<keyword evidence="12" id="KW-1185">Reference proteome</keyword>
<evidence type="ECO:0000259" key="10">
    <source>
        <dbReference type="PROSITE" id="PS51011"/>
    </source>
</evidence>
<dbReference type="Gene3D" id="2.30.30.140">
    <property type="match status" value="3"/>
</dbReference>
<dbReference type="InterPro" id="IPR002999">
    <property type="entry name" value="Tudor"/>
</dbReference>
<evidence type="ECO:0000256" key="5">
    <source>
        <dbReference type="ARBA" id="ARBA00023015"/>
    </source>
</evidence>
<dbReference type="SMART" id="SM00501">
    <property type="entry name" value="BRIGHT"/>
    <property type="match status" value="1"/>
</dbReference>
<dbReference type="Pfam" id="PF11717">
    <property type="entry name" value="Tudor-knot"/>
    <property type="match status" value="1"/>
</dbReference>
<feature type="compositionally biased region" description="Polar residues" evidence="9">
    <location>
        <begin position="424"/>
        <end position="445"/>
    </location>
</feature>
<dbReference type="GO" id="GO:0005634">
    <property type="term" value="C:nucleus"/>
    <property type="evidence" value="ECO:0007669"/>
    <property type="project" value="TreeGrafter"/>
</dbReference>
<keyword evidence="4" id="KW-0156">Chromatin regulator</keyword>
<dbReference type="STRING" id="6832.A0A553P2V1"/>
<feature type="compositionally biased region" description="Polar residues" evidence="9">
    <location>
        <begin position="853"/>
        <end position="873"/>
    </location>
</feature>
<feature type="compositionally biased region" description="Polar residues" evidence="9">
    <location>
        <begin position="1227"/>
        <end position="1242"/>
    </location>
</feature>
<dbReference type="GO" id="GO:0005694">
    <property type="term" value="C:chromosome"/>
    <property type="evidence" value="ECO:0007669"/>
    <property type="project" value="UniProtKB-ARBA"/>
</dbReference>
<dbReference type="CDD" id="cd20390">
    <property type="entry name" value="Tudor_ARID4_rpt2"/>
    <property type="match status" value="1"/>
</dbReference>
<feature type="domain" description="ARID" evidence="10">
    <location>
        <begin position="306"/>
        <end position="396"/>
    </location>
</feature>
<dbReference type="InterPro" id="IPR016197">
    <property type="entry name" value="Chromo-like_dom_sf"/>
</dbReference>
<keyword evidence="5" id="KW-0805">Transcription regulation</keyword>
<feature type="compositionally biased region" description="Polar residues" evidence="9">
    <location>
        <begin position="1297"/>
        <end position="1308"/>
    </location>
</feature>
<evidence type="ECO:0000256" key="2">
    <source>
        <dbReference type="ARBA" id="ARBA00022553"/>
    </source>
</evidence>
<reference evidence="11 12" key="1">
    <citation type="journal article" date="2018" name="Nat. Ecol. Evol.">
        <title>Genomic signatures of mitonuclear coevolution across populations of Tigriopus californicus.</title>
        <authorList>
            <person name="Barreto F.S."/>
            <person name="Watson E.T."/>
            <person name="Lima T.G."/>
            <person name="Willett C.S."/>
            <person name="Edmands S."/>
            <person name="Li W."/>
            <person name="Burton R.S."/>
        </authorList>
    </citation>
    <scope>NUCLEOTIDE SEQUENCE [LARGE SCALE GENOMIC DNA]</scope>
    <source>
        <strain evidence="11 12">San Diego</strain>
    </source>
</reference>
<evidence type="ECO:0000256" key="9">
    <source>
        <dbReference type="SAM" id="MobiDB-lite"/>
    </source>
</evidence>
<proteinExistence type="predicted"/>
<dbReference type="Proteomes" id="UP000318571">
    <property type="component" value="Chromosome 7"/>
</dbReference>
<evidence type="ECO:0000313" key="12">
    <source>
        <dbReference type="Proteomes" id="UP000318571"/>
    </source>
</evidence>
<feature type="compositionally biased region" description="Basic and acidic residues" evidence="9">
    <location>
        <begin position="1548"/>
        <end position="1559"/>
    </location>
</feature>
<feature type="compositionally biased region" description="Basic and acidic residues" evidence="9">
    <location>
        <begin position="454"/>
        <end position="500"/>
    </location>
</feature>
<keyword evidence="3" id="KW-0832">Ubl conjugation</keyword>
<feature type="compositionally biased region" description="Basic and acidic residues" evidence="9">
    <location>
        <begin position="1644"/>
        <end position="1658"/>
    </location>
</feature>
<feature type="compositionally biased region" description="Acidic residues" evidence="9">
    <location>
        <begin position="1252"/>
        <end position="1264"/>
    </location>
</feature>
<feature type="compositionally biased region" description="Low complexity" evidence="9">
    <location>
        <begin position="1707"/>
        <end position="1716"/>
    </location>
</feature>
<feature type="compositionally biased region" description="Polar residues" evidence="9">
    <location>
        <begin position="1410"/>
        <end position="1422"/>
    </location>
</feature>
<feature type="compositionally biased region" description="Polar residues" evidence="9">
    <location>
        <begin position="646"/>
        <end position="655"/>
    </location>
</feature>
<evidence type="ECO:0000256" key="6">
    <source>
        <dbReference type="ARBA" id="ARBA00023125"/>
    </source>
</evidence>
<feature type="compositionally biased region" description="Low complexity" evidence="9">
    <location>
        <begin position="1816"/>
        <end position="1829"/>
    </location>
</feature>
<feature type="compositionally biased region" description="Acidic residues" evidence="9">
    <location>
        <begin position="587"/>
        <end position="606"/>
    </location>
</feature>
<dbReference type="SMART" id="SM00333">
    <property type="entry name" value="TUDOR"/>
    <property type="match status" value="1"/>
</dbReference>
<dbReference type="OrthoDB" id="10068428at2759"/>
<dbReference type="GO" id="GO:0006325">
    <property type="term" value="P:chromatin organization"/>
    <property type="evidence" value="ECO:0007669"/>
    <property type="project" value="UniProtKB-KW"/>
</dbReference>
<dbReference type="PROSITE" id="PS51011">
    <property type="entry name" value="ARID"/>
    <property type="match status" value="1"/>
</dbReference>
<evidence type="ECO:0000256" key="7">
    <source>
        <dbReference type="ARBA" id="ARBA00023163"/>
    </source>
</evidence>
<dbReference type="SUPFAM" id="SSF54160">
    <property type="entry name" value="Chromo domain-like"/>
    <property type="match status" value="1"/>
</dbReference>
<dbReference type="InterPro" id="IPR001606">
    <property type="entry name" value="ARID_dom"/>
</dbReference>
<dbReference type="InterPro" id="IPR012603">
    <property type="entry name" value="ARID4A/B_PWWP"/>
</dbReference>
<evidence type="ECO:0000256" key="1">
    <source>
        <dbReference type="ARBA" id="ARBA00022499"/>
    </source>
</evidence>
<feature type="compositionally biased region" description="Basic and acidic residues" evidence="9">
    <location>
        <begin position="508"/>
        <end position="523"/>
    </location>
</feature>
<dbReference type="SMART" id="SM01014">
    <property type="entry name" value="ARID"/>
    <property type="match status" value="1"/>
</dbReference>
<dbReference type="CDD" id="cd20104">
    <property type="entry name" value="MBT_PHF20L1-like"/>
    <property type="match status" value="1"/>
</dbReference>
<organism evidence="11 12">
    <name type="scientific">Tigriopus californicus</name>
    <name type="common">Marine copepod</name>
    <dbReference type="NCBI Taxonomy" id="6832"/>
    <lineage>
        <taxon>Eukaryota</taxon>
        <taxon>Metazoa</taxon>
        <taxon>Ecdysozoa</taxon>
        <taxon>Arthropoda</taxon>
        <taxon>Crustacea</taxon>
        <taxon>Multicrustacea</taxon>
        <taxon>Hexanauplia</taxon>
        <taxon>Copepoda</taxon>
        <taxon>Harpacticoida</taxon>
        <taxon>Harpacticidae</taxon>
        <taxon>Tigriopus</taxon>
    </lineage>
</organism>
<feature type="region of interest" description="Disordered" evidence="9">
    <location>
        <begin position="766"/>
        <end position="1211"/>
    </location>
</feature>
<feature type="compositionally biased region" description="Acidic residues" evidence="9">
    <location>
        <begin position="292"/>
        <end position="305"/>
    </location>
</feature>
<keyword evidence="2" id="KW-0597">Phosphoprotein</keyword>
<evidence type="ECO:0000256" key="3">
    <source>
        <dbReference type="ARBA" id="ARBA00022843"/>
    </source>
</evidence>
<name>A0A553P2V1_TIGCA</name>
<dbReference type="InterPro" id="IPR036431">
    <property type="entry name" value="ARID_dom_sf"/>
</dbReference>
<feature type="compositionally biased region" description="Low complexity" evidence="9">
    <location>
        <begin position="1560"/>
        <end position="1600"/>
    </location>
</feature>
<feature type="compositionally biased region" description="Polar residues" evidence="9">
    <location>
        <begin position="789"/>
        <end position="803"/>
    </location>
</feature>
<dbReference type="Pfam" id="PF01388">
    <property type="entry name" value="ARID"/>
    <property type="match status" value="1"/>
</dbReference>
<feature type="compositionally biased region" description="Basic and acidic residues" evidence="9">
    <location>
        <begin position="535"/>
        <end position="563"/>
    </location>
</feature>
<feature type="compositionally biased region" description="Polar residues" evidence="9">
    <location>
        <begin position="769"/>
        <end position="780"/>
    </location>
</feature>
<keyword evidence="7" id="KW-0804">Transcription</keyword>
<feature type="region of interest" description="Disordered" evidence="9">
    <location>
        <begin position="1297"/>
        <end position="1738"/>
    </location>
</feature>
<feature type="compositionally biased region" description="Polar residues" evidence="9">
    <location>
        <begin position="404"/>
        <end position="414"/>
    </location>
</feature>
<dbReference type="InterPro" id="IPR025995">
    <property type="entry name" value="Tudor-knot"/>
</dbReference>